<dbReference type="EMBL" id="KI688925">
    <property type="protein sequence ID" value="ETK75168.1"/>
    <property type="molecule type" value="Genomic_DNA"/>
</dbReference>
<dbReference type="AlphaFoldDB" id="W2FWH7"/>
<gene>
    <name evidence="2" type="ORF">L915_18185</name>
</gene>
<evidence type="ECO:0000313" key="2">
    <source>
        <dbReference type="EMBL" id="ETK75168.1"/>
    </source>
</evidence>
<accession>W2FWH7</accession>
<feature type="non-terminal residue" evidence="2">
    <location>
        <position position="40"/>
    </location>
</feature>
<dbReference type="Proteomes" id="UP000053236">
    <property type="component" value="Unassembled WGS sequence"/>
</dbReference>
<name>W2FWH7_PHYNI</name>
<sequence length="40" mass="4197">MSTALDAGRCSPSRMEIPAPAQGYPSQSSWVSASSEPSRL</sequence>
<proteinExistence type="predicted"/>
<reference evidence="2" key="1">
    <citation type="submission" date="2013-11" db="EMBL/GenBank/DDBJ databases">
        <title>The Genome Sequence of Phytophthora parasitica CJ02B3.</title>
        <authorList>
            <consortium name="The Broad Institute Genomics Platform"/>
            <person name="Russ C."/>
            <person name="Tyler B."/>
            <person name="Panabieres F."/>
            <person name="Shan W."/>
            <person name="Tripathy S."/>
            <person name="Grunwald N."/>
            <person name="Machado M."/>
            <person name="Johnson C.S."/>
            <person name="Arredondo F."/>
            <person name="Hong C."/>
            <person name="Coffey M."/>
            <person name="Young S.K."/>
            <person name="Zeng Q."/>
            <person name="Gargeya S."/>
            <person name="Fitzgerald M."/>
            <person name="Abouelleil A."/>
            <person name="Alvarado L."/>
            <person name="Chapman S.B."/>
            <person name="Gainer-Dewar J."/>
            <person name="Goldberg J."/>
            <person name="Griggs A."/>
            <person name="Gujja S."/>
            <person name="Hansen M."/>
            <person name="Howarth C."/>
            <person name="Imamovic A."/>
            <person name="Ireland A."/>
            <person name="Larimer J."/>
            <person name="McCowan C."/>
            <person name="Murphy C."/>
            <person name="Pearson M."/>
            <person name="Poon T.W."/>
            <person name="Priest M."/>
            <person name="Roberts A."/>
            <person name="Saif S."/>
            <person name="Shea T."/>
            <person name="Sykes S."/>
            <person name="Wortman J."/>
            <person name="Nusbaum C."/>
            <person name="Birren B."/>
        </authorList>
    </citation>
    <scope>NUCLEOTIDE SEQUENCE [LARGE SCALE GENOMIC DNA]</scope>
    <source>
        <strain evidence="2">CJ02B3</strain>
    </source>
</reference>
<organism evidence="2">
    <name type="scientific">Phytophthora nicotianae</name>
    <name type="common">Potato buckeye rot agent</name>
    <name type="synonym">Phytophthora parasitica</name>
    <dbReference type="NCBI Taxonomy" id="4792"/>
    <lineage>
        <taxon>Eukaryota</taxon>
        <taxon>Sar</taxon>
        <taxon>Stramenopiles</taxon>
        <taxon>Oomycota</taxon>
        <taxon>Peronosporomycetes</taxon>
        <taxon>Peronosporales</taxon>
        <taxon>Peronosporaceae</taxon>
        <taxon>Phytophthora</taxon>
    </lineage>
</organism>
<evidence type="ECO:0000256" key="1">
    <source>
        <dbReference type="SAM" id="MobiDB-lite"/>
    </source>
</evidence>
<feature type="region of interest" description="Disordered" evidence="1">
    <location>
        <begin position="1"/>
        <end position="40"/>
    </location>
</feature>
<feature type="compositionally biased region" description="Polar residues" evidence="1">
    <location>
        <begin position="24"/>
        <end position="40"/>
    </location>
</feature>
<protein>
    <submittedName>
        <fullName evidence="2">Uncharacterized protein</fullName>
    </submittedName>
</protein>